<evidence type="ECO:0000256" key="7">
    <source>
        <dbReference type="ARBA" id="ARBA00023125"/>
    </source>
</evidence>
<evidence type="ECO:0000259" key="12">
    <source>
        <dbReference type="PROSITE" id="PS51194"/>
    </source>
</evidence>
<keyword evidence="3 9" id="KW-0227">DNA damage</keyword>
<dbReference type="Gene3D" id="3.40.50.300">
    <property type="entry name" value="P-loop containing nucleotide triphosphate hydrolases"/>
    <property type="match status" value="2"/>
</dbReference>
<dbReference type="NCBIfam" id="TIGR00580">
    <property type="entry name" value="mfd"/>
    <property type="match status" value="1"/>
</dbReference>
<keyword evidence="14" id="KW-1185">Reference proteome</keyword>
<dbReference type="KEGG" id="ahk:NCTC10172_01064"/>
<dbReference type="Pfam" id="PF17757">
    <property type="entry name" value="UvrB_inter"/>
    <property type="match status" value="1"/>
</dbReference>
<dbReference type="InterPro" id="IPR001650">
    <property type="entry name" value="Helicase_C-like"/>
</dbReference>
<dbReference type="EMBL" id="LR215050">
    <property type="protein sequence ID" value="VEU83017.1"/>
    <property type="molecule type" value="Genomic_DNA"/>
</dbReference>
<dbReference type="SMART" id="SM00487">
    <property type="entry name" value="DEXDc"/>
    <property type="match status" value="1"/>
</dbReference>
<evidence type="ECO:0000256" key="3">
    <source>
        <dbReference type="ARBA" id="ARBA00022763"/>
    </source>
</evidence>
<dbReference type="SMART" id="SM00490">
    <property type="entry name" value="HELICc"/>
    <property type="match status" value="1"/>
</dbReference>
<dbReference type="SMART" id="SM00982">
    <property type="entry name" value="TRCF"/>
    <property type="match status" value="1"/>
</dbReference>
<keyword evidence="8 9" id="KW-0234">DNA repair</keyword>
<dbReference type="Pfam" id="PF03461">
    <property type="entry name" value="TRCF"/>
    <property type="match status" value="1"/>
</dbReference>
<dbReference type="Pfam" id="PF00270">
    <property type="entry name" value="DEAD"/>
    <property type="match status" value="1"/>
</dbReference>
<sequence length="1143" mass="132282">MYEKLLKLYNKTNQIKASQSDFKNVNHAYVQFLITLKYYQNNKNIFVVLPNLYDAQKYYDKLSNILGDECVLFYPSDQMLTSMMALGSPEFKNERLFTLRKLLKNEQKYVVVTTQEGILKRQLKPQDYENSVMTLYKNGSYDFQSLIKRLVYDGYQYNFTVERPGEFSVRGSIIDIFTHDHKDPFRIDFFGDEIESIKTFDVLTQKSIESVDKIDLAPLHELFYTDKQKEVALKQFESFFENIDLSEKEINKYNTDFENLKNRKRMDSLSLYTSFFNSDETTILDFGNRNEIILVDKYKMLINEESNQQDLKTYSETMFGDTFTKLPFRLNLDYILNKDHLSFELYYAADVITEDLKVFDVEGFQGFLEPFLMFLNEYKAFTVICAMNGKVNYEKLKEFLSSHKVNFNDNDIKPGELNIMHSGLPGSFLDTQNKVVVLTDESLFTSKQTGRIRYRSVINQAIKIRDASELKEGDYVVHYDFGIGQYLGLKTMSLSGEKRDYLHIIYENNEALYVPTDQIELVLKYRRGDDLPPKLSKLSGKQWGKTKAAVRKKIKDLSDRLLKLYAMRKEAKGFAFSRDNEMMEQFENDFNYEETKDQKLAIEAVKKDMENERPMDRLIAGDVGFGKTEVALRAAFKATLDAKQVAYLVPTTVLARQHYYSFKERFEKYGGNVALLSRYVSKKEQNEILDKLAKGYIDVVIGTHRLLSDDVKFKDLGLFIIDEEQRFGVEHKEKIKEMKVNVDTLTLSATPIPRTLQMAMYGLKDLSMIETPPMNRYPVQTYVVERQDVIIKDAIDRELARGGQVFYLYNRVETIEAIMAKIQKLVPNARIATAHGKMSKDKLEEVLQAFIEKEFDVLVSTTIIETGVDIPNTNTLIIHDADKLGLSQLYQLRGRVGRSDKIAYAYLMFDAYKNINDEAKKRLSVIEDFTDLGSGFKIALRDLAIRGAGDILGDEQSGFIDSVGMEMYMKLLDEVMNGIMEDPVKSQVPDQVFASRHIPKEYIDNDPVRIEIHKRIAALNSLKDLEDLKLELEDRFGQIDLEVLIYMHEKLFKKLSSKVGIEKTVRESDSVRMIFSLDQSEKVDGIKLLYAATNSKTKVSLADKRGHVEVNMITRGHKEHWLYLACELLESYLKTDINQSIIS</sequence>
<evidence type="ECO:0000313" key="13">
    <source>
        <dbReference type="EMBL" id="VEU83017.1"/>
    </source>
</evidence>
<dbReference type="CDD" id="cd17991">
    <property type="entry name" value="DEXHc_TRCF"/>
    <property type="match status" value="1"/>
</dbReference>
<feature type="coiled-coil region" evidence="10">
    <location>
        <begin position="1015"/>
        <end position="1042"/>
    </location>
</feature>
<comment type="function">
    <text evidence="9">Couples transcription and DNA repair by recognizing RNA polymerase (RNAP) stalled at DNA lesions. Mediates ATP-dependent release of RNAP and its truncated transcript from the DNA, and recruitment of nucleotide excision repair machinery to the damaged site.</text>
</comment>
<protein>
    <recommendedName>
        <fullName evidence="9">Transcription-repair-coupling factor</fullName>
        <shortName evidence="9">TRCF</shortName>
        <ecNumber evidence="9">3.6.4.-</ecNumber>
    </recommendedName>
</protein>
<evidence type="ECO:0000256" key="6">
    <source>
        <dbReference type="ARBA" id="ARBA00022840"/>
    </source>
</evidence>
<dbReference type="InterPro" id="IPR011545">
    <property type="entry name" value="DEAD/DEAH_box_helicase_dom"/>
</dbReference>
<dbReference type="SMART" id="SM01058">
    <property type="entry name" value="CarD_TRCF"/>
    <property type="match status" value="1"/>
</dbReference>
<dbReference type="Gene3D" id="3.30.2060.10">
    <property type="entry name" value="Penicillin-binding protein 1b domain"/>
    <property type="match status" value="1"/>
</dbReference>
<dbReference type="SUPFAM" id="SSF141259">
    <property type="entry name" value="CarD-like"/>
    <property type="match status" value="1"/>
</dbReference>
<dbReference type="Gene3D" id="2.40.10.170">
    <property type="match status" value="1"/>
</dbReference>
<dbReference type="InterPro" id="IPR037235">
    <property type="entry name" value="TRCF-like_C_D7"/>
</dbReference>
<dbReference type="PROSITE" id="PS51194">
    <property type="entry name" value="HELICASE_CTER"/>
    <property type="match status" value="1"/>
</dbReference>
<keyword evidence="6 9" id="KW-0067">ATP-binding</keyword>
<evidence type="ECO:0000313" key="14">
    <source>
        <dbReference type="Proteomes" id="UP000290909"/>
    </source>
</evidence>
<dbReference type="SUPFAM" id="SSF143517">
    <property type="entry name" value="TRCF domain-like"/>
    <property type="match status" value="1"/>
</dbReference>
<dbReference type="STRING" id="1408416.GCA_000702765_01206"/>
<accession>A0A449BL08</accession>
<comment type="subcellular location">
    <subcellularLocation>
        <location evidence="9">Cytoplasm</location>
    </subcellularLocation>
</comment>
<name>A0A449BL08_9MOLU</name>
<dbReference type="PANTHER" id="PTHR47964">
    <property type="entry name" value="ATP-DEPENDENT DNA HELICASE HOMOLOG RECG, CHLOROPLASTIC"/>
    <property type="match status" value="1"/>
</dbReference>
<comment type="similarity">
    <text evidence="9">In the C-terminal section; belongs to the helicase family. RecG subfamily.</text>
</comment>
<dbReference type="PANTHER" id="PTHR47964:SF1">
    <property type="entry name" value="ATP-DEPENDENT DNA HELICASE HOMOLOG RECG, CHLOROPLASTIC"/>
    <property type="match status" value="1"/>
</dbReference>
<evidence type="ECO:0000256" key="5">
    <source>
        <dbReference type="ARBA" id="ARBA00022806"/>
    </source>
</evidence>
<keyword evidence="5" id="KW-0347">Helicase</keyword>
<keyword evidence="2 9" id="KW-0547">Nucleotide-binding</keyword>
<keyword evidence="4 9" id="KW-0378">Hydrolase</keyword>
<dbReference type="GO" id="GO:0016787">
    <property type="term" value="F:hydrolase activity"/>
    <property type="evidence" value="ECO:0007669"/>
    <property type="project" value="UniProtKB-KW"/>
</dbReference>
<evidence type="ECO:0000256" key="9">
    <source>
        <dbReference type="HAMAP-Rule" id="MF_00969"/>
    </source>
</evidence>
<evidence type="ECO:0000256" key="4">
    <source>
        <dbReference type="ARBA" id="ARBA00022801"/>
    </source>
</evidence>
<dbReference type="AlphaFoldDB" id="A0A449BL08"/>
<dbReference type="GO" id="GO:0000716">
    <property type="term" value="P:transcription-coupled nucleotide-excision repair, DNA damage recognition"/>
    <property type="evidence" value="ECO:0007669"/>
    <property type="project" value="UniProtKB-UniRule"/>
</dbReference>
<gene>
    <name evidence="13" type="primary">uvrB_1</name>
    <name evidence="9" type="synonym">mfd</name>
    <name evidence="13" type="ORF">NCTC10172_01064</name>
</gene>
<dbReference type="SUPFAM" id="SSF52540">
    <property type="entry name" value="P-loop containing nucleoside triphosphate hydrolases"/>
    <property type="match status" value="2"/>
</dbReference>
<dbReference type="Pfam" id="PF02559">
    <property type="entry name" value="CarD_TRCF_RID"/>
    <property type="match status" value="1"/>
</dbReference>
<dbReference type="InterPro" id="IPR004576">
    <property type="entry name" value="Mfd"/>
</dbReference>
<dbReference type="InterPro" id="IPR005118">
    <property type="entry name" value="TRCF_C"/>
</dbReference>
<dbReference type="HAMAP" id="MF_00969">
    <property type="entry name" value="TRCF"/>
    <property type="match status" value="1"/>
</dbReference>
<dbReference type="PROSITE" id="PS51192">
    <property type="entry name" value="HELICASE_ATP_BIND_1"/>
    <property type="match status" value="1"/>
</dbReference>
<dbReference type="GO" id="GO:0006355">
    <property type="term" value="P:regulation of DNA-templated transcription"/>
    <property type="evidence" value="ECO:0007669"/>
    <property type="project" value="UniProtKB-UniRule"/>
</dbReference>
<evidence type="ECO:0000256" key="10">
    <source>
        <dbReference type="SAM" id="Coils"/>
    </source>
</evidence>
<feature type="domain" description="Helicase ATP-binding" evidence="11">
    <location>
        <begin position="608"/>
        <end position="769"/>
    </location>
</feature>
<dbReference type="InterPro" id="IPR041471">
    <property type="entry name" value="UvrB_inter"/>
</dbReference>
<dbReference type="InterPro" id="IPR003711">
    <property type="entry name" value="CarD-like/TRCF_RID"/>
</dbReference>
<dbReference type="Pfam" id="PF00271">
    <property type="entry name" value="Helicase_C"/>
    <property type="match status" value="1"/>
</dbReference>
<dbReference type="InterPro" id="IPR047112">
    <property type="entry name" value="RecG/Mfd"/>
</dbReference>
<keyword evidence="10" id="KW-0175">Coiled coil</keyword>
<keyword evidence="1 9" id="KW-0963">Cytoplasm</keyword>
<keyword evidence="7 9" id="KW-0238">DNA-binding</keyword>
<dbReference type="GO" id="GO:0005524">
    <property type="term" value="F:ATP binding"/>
    <property type="evidence" value="ECO:0007669"/>
    <property type="project" value="UniProtKB-UniRule"/>
</dbReference>
<organism evidence="13 14">
    <name type="scientific">Acholeplasma hippikon</name>
    <dbReference type="NCBI Taxonomy" id="264636"/>
    <lineage>
        <taxon>Bacteria</taxon>
        <taxon>Bacillati</taxon>
        <taxon>Mycoplasmatota</taxon>
        <taxon>Mollicutes</taxon>
        <taxon>Acholeplasmatales</taxon>
        <taxon>Acholeplasmataceae</taxon>
        <taxon>Acholeplasma</taxon>
    </lineage>
</organism>
<dbReference type="GO" id="GO:0003678">
    <property type="term" value="F:DNA helicase activity"/>
    <property type="evidence" value="ECO:0007669"/>
    <property type="project" value="TreeGrafter"/>
</dbReference>
<evidence type="ECO:0000259" key="11">
    <source>
        <dbReference type="PROSITE" id="PS51192"/>
    </source>
</evidence>
<dbReference type="InterPro" id="IPR014001">
    <property type="entry name" value="Helicase_ATP-bd"/>
</dbReference>
<evidence type="ECO:0000256" key="2">
    <source>
        <dbReference type="ARBA" id="ARBA00022741"/>
    </source>
</evidence>
<feature type="domain" description="Helicase C-terminal" evidence="12">
    <location>
        <begin position="790"/>
        <end position="944"/>
    </location>
</feature>
<evidence type="ECO:0000256" key="8">
    <source>
        <dbReference type="ARBA" id="ARBA00023204"/>
    </source>
</evidence>
<proteinExistence type="inferred from homology"/>
<dbReference type="InterPro" id="IPR027417">
    <property type="entry name" value="P-loop_NTPase"/>
</dbReference>
<dbReference type="GO" id="GO:0003684">
    <property type="term" value="F:damaged DNA binding"/>
    <property type="evidence" value="ECO:0007669"/>
    <property type="project" value="InterPro"/>
</dbReference>
<evidence type="ECO:0000256" key="1">
    <source>
        <dbReference type="ARBA" id="ARBA00022490"/>
    </source>
</evidence>
<dbReference type="EC" id="3.6.4.-" evidence="9"/>
<comment type="similarity">
    <text evidence="9">In the N-terminal section; belongs to the UvrB family.</text>
</comment>
<dbReference type="GO" id="GO:0005737">
    <property type="term" value="C:cytoplasm"/>
    <property type="evidence" value="ECO:0007669"/>
    <property type="project" value="UniProtKB-SubCell"/>
</dbReference>
<dbReference type="InterPro" id="IPR036101">
    <property type="entry name" value="CarD-like/TRCF_RID_sf"/>
</dbReference>
<dbReference type="Gene3D" id="3.40.50.11180">
    <property type="match status" value="1"/>
</dbReference>
<dbReference type="Gene3D" id="3.90.1150.50">
    <property type="entry name" value="Transcription-repair-coupling factor, D7 domain"/>
    <property type="match status" value="1"/>
</dbReference>
<reference evidence="13 14" key="1">
    <citation type="submission" date="2019-01" db="EMBL/GenBank/DDBJ databases">
        <authorList>
            <consortium name="Pathogen Informatics"/>
        </authorList>
    </citation>
    <scope>NUCLEOTIDE SEQUENCE [LARGE SCALE GENOMIC DNA]</scope>
    <source>
        <strain evidence="13 14">NCTC10172</strain>
    </source>
</reference>
<dbReference type="Proteomes" id="UP000290909">
    <property type="component" value="Chromosome"/>
</dbReference>